<dbReference type="InterPro" id="IPR055406">
    <property type="entry name" value="HEAT_Maestro"/>
</dbReference>
<dbReference type="Proteomes" id="UP000694393">
    <property type="component" value="Unplaced"/>
</dbReference>
<proteinExistence type="predicted"/>
<dbReference type="GO" id="GO:0005737">
    <property type="term" value="C:cytoplasm"/>
    <property type="evidence" value="ECO:0007669"/>
    <property type="project" value="TreeGrafter"/>
</dbReference>
<dbReference type="InterPro" id="IPR045206">
    <property type="entry name" value="Maestro_heat-like_prot"/>
</dbReference>
<reference evidence="2" key="2">
    <citation type="submission" date="2025-09" db="UniProtKB">
        <authorList>
            <consortium name="Ensembl"/>
        </authorList>
    </citation>
    <scope>IDENTIFICATION</scope>
</reference>
<feature type="domain" description="Maestro/Maestro-like HEAT-repeats" evidence="1">
    <location>
        <begin position="23"/>
        <end position="166"/>
    </location>
</feature>
<dbReference type="Ensembl" id="ENSPCET00000004820.1">
    <property type="protein sequence ID" value="ENSPCEP00000004660.1"/>
    <property type="gene ID" value="ENSPCEG00000003760.1"/>
</dbReference>
<dbReference type="InterPro" id="IPR011989">
    <property type="entry name" value="ARM-like"/>
</dbReference>
<sequence>MLIAFQLMSDPLLWEKKFLKSVLGILEAKSHDSNSIVQQMAVRGLGNIVYGAPEKVKKHKKFLLGALIRASNNSFNPDVVGESMKALAKILKQLKEQDIGSSFRDLTTLVQTYFDNEDDGLRSQAFVLFGILARSAQRKWKTYFTGQVRESWVTLLLHLQDSNPKASRVRTIVTYLLTKRNLFPKLQVEICRHLVSELWI</sequence>
<dbReference type="SUPFAM" id="SSF48371">
    <property type="entry name" value="ARM repeat"/>
    <property type="match status" value="1"/>
</dbReference>
<protein>
    <recommendedName>
        <fullName evidence="1">Maestro/Maestro-like HEAT-repeats domain-containing protein</fullName>
    </recommendedName>
</protein>
<evidence type="ECO:0000259" key="1">
    <source>
        <dbReference type="Pfam" id="PF23227"/>
    </source>
</evidence>
<evidence type="ECO:0000313" key="3">
    <source>
        <dbReference type="Proteomes" id="UP000694393"/>
    </source>
</evidence>
<name>A0A8C8REZ8_9SAUR</name>
<reference evidence="2" key="1">
    <citation type="submission" date="2025-08" db="UniProtKB">
        <authorList>
            <consortium name="Ensembl"/>
        </authorList>
    </citation>
    <scope>IDENTIFICATION</scope>
</reference>
<dbReference type="Gene3D" id="1.25.10.10">
    <property type="entry name" value="Leucine-rich Repeat Variant"/>
    <property type="match status" value="1"/>
</dbReference>
<dbReference type="AlphaFoldDB" id="A0A8C8REZ8"/>
<dbReference type="PANTHER" id="PTHR23120">
    <property type="entry name" value="MAESTRO-RELATED HEAT DOMAIN-CONTAINING"/>
    <property type="match status" value="1"/>
</dbReference>
<organism evidence="2 3">
    <name type="scientific">Pelusios castaneus</name>
    <name type="common">West African mud turtle</name>
    <dbReference type="NCBI Taxonomy" id="367368"/>
    <lineage>
        <taxon>Eukaryota</taxon>
        <taxon>Metazoa</taxon>
        <taxon>Chordata</taxon>
        <taxon>Craniata</taxon>
        <taxon>Vertebrata</taxon>
        <taxon>Euteleostomi</taxon>
        <taxon>Archelosauria</taxon>
        <taxon>Testudinata</taxon>
        <taxon>Testudines</taxon>
        <taxon>Pleurodira</taxon>
        <taxon>Pelomedusidae</taxon>
        <taxon>Pelusios</taxon>
    </lineage>
</organism>
<dbReference type="InterPro" id="IPR016024">
    <property type="entry name" value="ARM-type_fold"/>
</dbReference>
<keyword evidence="3" id="KW-1185">Reference proteome</keyword>
<evidence type="ECO:0000313" key="2">
    <source>
        <dbReference type="Ensembl" id="ENSPCEP00000004660.1"/>
    </source>
</evidence>
<dbReference type="PANTHER" id="PTHR23120:SF22">
    <property type="entry name" value="MAESTRO HEAT-LIKE REPEAT-CONTAINING PROTEIN FAMILY MEMBER 2B"/>
    <property type="match status" value="1"/>
</dbReference>
<accession>A0A8C8REZ8</accession>
<dbReference type="Pfam" id="PF23227">
    <property type="entry name" value="HEAT_MROH2B_C"/>
    <property type="match status" value="1"/>
</dbReference>